<dbReference type="Proteomes" id="UP000032025">
    <property type="component" value="Unassembled WGS sequence"/>
</dbReference>
<organism evidence="3 4">
    <name type="scientific">Sphingomonas paucimobilis NBRC 13935</name>
    <dbReference type="NCBI Taxonomy" id="1219050"/>
    <lineage>
        <taxon>Bacteria</taxon>
        <taxon>Pseudomonadati</taxon>
        <taxon>Pseudomonadota</taxon>
        <taxon>Alphaproteobacteria</taxon>
        <taxon>Sphingomonadales</taxon>
        <taxon>Sphingomonadaceae</taxon>
        <taxon>Sphingomonas</taxon>
    </lineage>
</organism>
<reference evidence="3 4" key="1">
    <citation type="submission" date="2014-08" db="EMBL/GenBank/DDBJ databases">
        <title>Whole genome shotgun sequence of Sphingomonas paucimobilis NBRC 13935.</title>
        <authorList>
            <person name="Hosoyama A."/>
            <person name="Hashimoto M."/>
            <person name="Hosoyama Y."/>
            <person name="Noguchi M."/>
            <person name="Uohara A."/>
            <person name="Ohji S."/>
            <person name="Katano-Makiyama Y."/>
            <person name="Ichikawa N."/>
            <person name="Kimura A."/>
            <person name="Yamazoe A."/>
            <person name="Fujita N."/>
        </authorList>
    </citation>
    <scope>NUCLEOTIDE SEQUENCE [LARGE SCALE GENOMIC DNA]</scope>
    <source>
        <strain evidence="3 4">NBRC 13935</strain>
    </source>
</reference>
<accession>A0A0C9NLS7</accession>
<evidence type="ECO:0000256" key="1">
    <source>
        <dbReference type="SAM" id="MobiDB-lite"/>
    </source>
</evidence>
<keyword evidence="2" id="KW-0472">Membrane</keyword>
<comment type="caution">
    <text evidence="3">The sequence shown here is derived from an EMBL/GenBank/DDBJ whole genome shotgun (WGS) entry which is preliminary data.</text>
</comment>
<dbReference type="GeneID" id="78529484"/>
<keyword evidence="2" id="KW-0812">Transmembrane</keyword>
<evidence type="ECO:0000256" key="2">
    <source>
        <dbReference type="SAM" id="Phobius"/>
    </source>
</evidence>
<protein>
    <submittedName>
        <fullName evidence="3">DNA, contig: SP662</fullName>
    </submittedName>
</protein>
<evidence type="ECO:0000313" key="3">
    <source>
        <dbReference type="EMBL" id="GAN15628.1"/>
    </source>
</evidence>
<dbReference type="RefSeq" id="WP_042469443.1">
    <property type="nucleotide sequence ID" value="NZ_BBJS01000062.1"/>
</dbReference>
<keyword evidence="4" id="KW-1185">Reference proteome</keyword>
<name>A0A0C9NLS7_SPHPI</name>
<dbReference type="EMBL" id="BBJS01000062">
    <property type="protein sequence ID" value="GAN15628.1"/>
    <property type="molecule type" value="Genomic_DNA"/>
</dbReference>
<keyword evidence="2" id="KW-1133">Transmembrane helix</keyword>
<proteinExistence type="predicted"/>
<gene>
    <name evidence="3" type="ORF">SP6_62_00050</name>
</gene>
<evidence type="ECO:0000313" key="4">
    <source>
        <dbReference type="Proteomes" id="UP000032025"/>
    </source>
</evidence>
<feature type="transmembrane region" description="Helical" evidence="2">
    <location>
        <begin position="53"/>
        <end position="73"/>
    </location>
</feature>
<sequence length="338" mass="36742">MPDRLQSYRNQVSDAVDAWQANVCNPYIIAYNLAYKSYTDTFKKQSESDKARAELFVTAAAILPGSILMATAATSSLRVLANRGALRLLAGRSTTRALGVYNAVAANATATFAIGKALDIVKDETGKVIKDSIVKAMSNSRDLLATDPLNRDKQLNSWLINHKLLAFEAADAIERSGSLSERDKARAYDSLRAAPIANKPNGKIEPSRLAPKIELGFYMVWVLDSDELVTQTIPGNMHSLTSKPIDALPSSRDYPRGNTDPSRGPVQWVGVTRPGGDVEDQIDKVHKHVRGSAFYAPGGWFGKSDAGQARLKEVAAAERTLTWLSDMTQPLAPLGLRT</sequence>
<feature type="region of interest" description="Disordered" evidence="1">
    <location>
        <begin position="240"/>
        <end position="275"/>
    </location>
</feature>
<dbReference type="AlphaFoldDB" id="A0A0C9NLS7"/>